<feature type="chain" id="PRO_5007586689" description="Ig-like domain-containing protein" evidence="4">
    <location>
        <begin position="20"/>
        <end position="239"/>
    </location>
</feature>
<gene>
    <name evidence="6" type="ORF">Y1Q_0005940</name>
</gene>
<dbReference type="SUPFAM" id="SSF48726">
    <property type="entry name" value="Immunoglobulin"/>
    <property type="match status" value="2"/>
</dbReference>
<evidence type="ECO:0000256" key="1">
    <source>
        <dbReference type="ARBA" id="ARBA00022859"/>
    </source>
</evidence>
<dbReference type="SMART" id="SM00406">
    <property type="entry name" value="IGv"/>
    <property type="match status" value="1"/>
</dbReference>
<dbReference type="GO" id="GO:0005576">
    <property type="term" value="C:extracellular region"/>
    <property type="evidence" value="ECO:0007669"/>
    <property type="project" value="UniProtKB-ARBA"/>
</dbReference>
<name>A0A151P538_ALLMI</name>
<dbReference type="Proteomes" id="UP000050525">
    <property type="component" value="Unassembled WGS sequence"/>
</dbReference>
<evidence type="ECO:0000256" key="3">
    <source>
        <dbReference type="ARBA" id="ARBA00043265"/>
    </source>
</evidence>
<feature type="domain" description="Ig-like" evidence="5">
    <location>
        <begin position="89"/>
        <end position="212"/>
    </location>
</feature>
<keyword evidence="1" id="KW-0391">Immunity</keyword>
<feature type="signal peptide" evidence="4">
    <location>
        <begin position="1"/>
        <end position="19"/>
    </location>
</feature>
<dbReference type="GO" id="GO:0002250">
    <property type="term" value="P:adaptive immune response"/>
    <property type="evidence" value="ECO:0007669"/>
    <property type="project" value="UniProtKB-KW"/>
</dbReference>
<evidence type="ECO:0000313" key="6">
    <source>
        <dbReference type="EMBL" id="KYO44166.1"/>
    </source>
</evidence>
<reference evidence="6 7" key="1">
    <citation type="journal article" date="2012" name="Genome Biol.">
        <title>Sequencing three crocodilian genomes to illuminate the evolution of archosaurs and amniotes.</title>
        <authorList>
            <person name="St John J.A."/>
            <person name="Braun E.L."/>
            <person name="Isberg S.R."/>
            <person name="Miles L.G."/>
            <person name="Chong A.Y."/>
            <person name="Gongora J."/>
            <person name="Dalzell P."/>
            <person name="Moran C."/>
            <person name="Bed'hom B."/>
            <person name="Abzhanov A."/>
            <person name="Burgess S.C."/>
            <person name="Cooksey A.M."/>
            <person name="Castoe T.A."/>
            <person name="Crawford N.G."/>
            <person name="Densmore L.D."/>
            <person name="Drew J.C."/>
            <person name="Edwards S.V."/>
            <person name="Faircloth B.C."/>
            <person name="Fujita M.K."/>
            <person name="Greenwold M.J."/>
            <person name="Hoffmann F.G."/>
            <person name="Howard J.M."/>
            <person name="Iguchi T."/>
            <person name="Janes D.E."/>
            <person name="Khan S.Y."/>
            <person name="Kohno S."/>
            <person name="de Koning A.J."/>
            <person name="Lance S.L."/>
            <person name="McCarthy F.M."/>
            <person name="McCormack J.E."/>
            <person name="Merchant M.E."/>
            <person name="Peterson D.G."/>
            <person name="Pollock D.D."/>
            <person name="Pourmand N."/>
            <person name="Raney B.J."/>
            <person name="Roessler K.A."/>
            <person name="Sanford J.R."/>
            <person name="Sawyer R.H."/>
            <person name="Schmidt C.J."/>
            <person name="Triplett E.W."/>
            <person name="Tuberville T.D."/>
            <person name="Venegas-Anaya M."/>
            <person name="Howard J.T."/>
            <person name="Jarvis E.D."/>
            <person name="Guillette L.J.Jr."/>
            <person name="Glenn T.C."/>
            <person name="Green R.E."/>
            <person name="Ray D.A."/>
        </authorList>
    </citation>
    <scope>NUCLEOTIDE SEQUENCE [LARGE SCALE GENOMIC DNA]</scope>
    <source>
        <strain evidence="6">KSC_2009_1</strain>
    </source>
</reference>
<keyword evidence="7" id="KW-1185">Reference proteome</keyword>
<dbReference type="FunFam" id="2.60.40.10:FF:003199">
    <property type="entry name" value="Uncharacterized protein"/>
    <property type="match status" value="1"/>
</dbReference>
<evidence type="ECO:0000259" key="5">
    <source>
        <dbReference type="PROSITE" id="PS50835"/>
    </source>
</evidence>
<keyword evidence="2" id="KW-1064">Adaptive immunity</keyword>
<proteinExistence type="predicted"/>
<dbReference type="AlphaFoldDB" id="A0A151P538"/>
<dbReference type="PROSITE" id="PS50835">
    <property type="entry name" value="IG_LIKE"/>
    <property type="match status" value="1"/>
</dbReference>
<dbReference type="Gene3D" id="2.60.40.10">
    <property type="entry name" value="Immunoglobulins"/>
    <property type="match status" value="2"/>
</dbReference>
<dbReference type="InterPro" id="IPR013783">
    <property type="entry name" value="Ig-like_fold"/>
</dbReference>
<organism evidence="6 7">
    <name type="scientific">Alligator mississippiensis</name>
    <name type="common">American alligator</name>
    <dbReference type="NCBI Taxonomy" id="8496"/>
    <lineage>
        <taxon>Eukaryota</taxon>
        <taxon>Metazoa</taxon>
        <taxon>Chordata</taxon>
        <taxon>Craniata</taxon>
        <taxon>Vertebrata</taxon>
        <taxon>Euteleostomi</taxon>
        <taxon>Archelosauria</taxon>
        <taxon>Archosauria</taxon>
        <taxon>Crocodylia</taxon>
        <taxon>Alligatoridae</taxon>
        <taxon>Alligatorinae</taxon>
        <taxon>Alligator</taxon>
    </lineage>
</organism>
<keyword evidence="4" id="KW-0732">Signal</keyword>
<sequence>MASSSIIPLLLLLPGAVSAGTLAESGPGVVKPGQTLTLNCTLFNESLSSESAWAWIRQPPGQGLQTFPCWMGTAMGSFLLCLCLLCALPGVLSAVQLVQSGPGVVKPGETLTLTCAVSGFSITTQYYSWNWIRQPPGKGLEWVGYVYPYDGNTGYATALTSRTTISADNSKNQVSLQLRSLTAADTATYYCARNTVTQSRAEAAQKQEAGFNQTSRVLLLDIRNRVSHELSSCRFRTGG</sequence>
<comment type="caution">
    <text evidence="6">The sequence shown here is derived from an EMBL/GenBank/DDBJ whole genome shotgun (WGS) entry which is preliminary data.</text>
</comment>
<dbReference type="EMBL" id="AKHW03000865">
    <property type="protein sequence ID" value="KYO44166.1"/>
    <property type="molecule type" value="Genomic_DNA"/>
</dbReference>
<dbReference type="InterPro" id="IPR003599">
    <property type="entry name" value="Ig_sub"/>
</dbReference>
<dbReference type="InterPro" id="IPR007110">
    <property type="entry name" value="Ig-like_dom"/>
</dbReference>
<evidence type="ECO:0000313" key="7">
    <source>
        <dbReference type="Proteomes" id="UP000050525"/>
    </source>
</evidence>
<evidence type="ECO:0000256" key="4">
    <source>
        <dbReference type="SAM" id="SignalP"/>
    </source>
</evidence>
<protein>
    <recommendedName>
        <fullName evidence="5">Ig-like domain-containing protein</fullName>
    </recommendedName>
</protein>
<dbReference type="InterPro" id="IPR013106">
    <property type="entry name" value="Ig_V-set"/>
</dbReference>
<dbReference type="PANTHER" id="PTHR23266">
    <property type="entry name" value="IMMUNOGLOBULIN HEAVY CHAIN"/>
    <property type="match status" value="1"/>
</dbReference>
<dbReference type="STRING" id="8496.A0A151P538"/>
<dbReference type="GO" id="GO:0019814">
    <property type="term" value="C:immunoglobulin complex"/>
    <property type="evidence" value="ECO:0007669"/>
    <property type="project" value="UniProtKB-KW"/>
</dbReference>
<keyword evidence="3" id="KW-1280">Immunoglobulin</keyword>
<dbReference type="SMART" id="SM00409">
    <property type="entry name" value="IG"/>
    <property type="match status" value="1"/>
</dbReference>
<accession>A0A151P538</accession>
<dbReference type="Pfam" id="PF07686">
    <property type="entry name" value="V-set"/>
    <property type="match status" value="1"/>
</dbReference>
<evidence type="ECO:0000256" key="2">
    <source>
        <dbReference type="ARBA" id="ARBA00023130"/>
    </source>
</evidence>
<dbReference type="InterPro" id="IPR036179">
    <property type="entry name" value="Ig-like_dom_sf"/>
</dbReference>
<dbReference type="InterPro" id="IPR050199">
    <property type="entry name" value="IgHV"/>
</dbReference>